<reference evidence="11 29" key="11">
    <citation type="submission" date="2020-06" db="EMBL/GenBank/DDBJ databases">
        <title>REHAB project genomes.</title>
        <authorList>
            <person name="Shaw L.P."/>
        </authorList>
    </citation>
    <scope>NUCLEOTIDE SEQUENCE [LARGE SCALE GENOMIC DNA]</scope>
    <source>
        <strain evidence="11 29">RHB01-C20</strain>
    </source>
</reference>
<evidence type="ECO:0000313" key="34">
    <source>
        <dbReference type="Proteomes" id="UP000587626"/>
    </source>
</evidence>
<evidence type="ECO:0000313" key="30">
    <source>
        <dbReference type="Proteomes" id="UP000519859"/>
    </source>
</evidence>
<dbReference type="EMBL" id="QFSS01000065">
    <property type="protein sequence ID" value="PZZ68064.1"/>
    <property type="molecule type" value="Genomic_DNA"/>
</dbReference>
<reference evidence="6" key="3">
    <citation type="journal article" date="2018" name="Genome Biol.">
        <title>SKESA: strategic k-mer extension for scrupulous assemblies.</title>
        <authorList>
            <person name="Souvorov A."/>
            <person name="Agarwala R."/>
            <person name="Lipman D.J."/>
        </authorList>
    </citation>
    <scope>NUCLEOTIDE SEQUENCE</scope>
    <source>
        <strain evidence="6">1839</strain>
        <strain evidence="7">Escherichia coli</strain>
    </source>
</reference>
<evidence type="ECO:0000313" key="2">
    <source>
        <dbReference type="EMBL" id="EFB4535614.1"/>
    </source>
</evidence>
<dbReference type="EMBL" id="DADUEU010000009">
    <property type="protein sequence ID" value="HBB1572974.1"/>
    <property type="molecule type" value="Genomic_DNA"/>
</dbReference>
<dbReference type="EMBL" id="AASDFP010000187">
    <property type="protein sequence ID" value="EFB2195603.1"/>
    <property type="molecule type" value="Genomic_DNA"/>
</dbReference>
<evidence type="ECO:0000313" key="19">
    <source>
        <dbReference type="EMBL" id="TXU31696.1"/>
    </source>
</evidence>
<evidence type="ECO:0000313" key="9">
    <source>
        <dbReference type="EMBL" id="PBN78254.1"/>
    </source>
</evidence>
<dbReference type="EMBL" id="AASXRC010000077">
    <property type="protein sequence ID" value="EFI0216067.1"/>
    <property type="molecule type" value="Genomic_DNA"/>
</dbReference>
<dbReference type="EMBL" id="LDXE02000001">
    <property type="protein sequence ID" value="PBN78254.1"/>
    <property type="molecule type" value="Genomic_DNA"/>
</dbReference>
<evidence type="ECO:0000313" key="10">
    <source>
        <dbReference type="EMBL" id="PZZ68064.1"/>
    </source>
</evidence>
<evidence type="ECO:0000313" key="24">
    <source>
        <dbReference type="Proteomes" id="UP000254718"/>
    </source>
</evidence>
<evidence type="ECO:0000313" key="1">
    <source>
        <dbReference type="EMBL" id="EFB2195603.1"/>
    </source>
</evidence>
<reference evidence="4 31" key="10">
    <citation type="submission" date="2020-02" db="EMBL/GenBank/DDBJ databases">
        <authorList>
            <consortium name="PulseNet: The National Subtyping Network for Foodborne Disease Surveillance"/>
            <person name="Tarr C.L."/>
            <person name="Trees E."/>
            <person name="Katz L.S."/>
            <person name="Carleton-Romer H.A."/>
            <person name="Stroika S."/>
            <person name="Kucerova Z."/>
            <person name="Roache K.F."/>
            <person name="Sabol A.L."/>
            <person name="Besser J."/>
            <person name="Gerner-Smidt P."/>
        </authorList>
    </citation>
    <scope>NUCLEOTIDE SEQUENCE [LARGE SCALE GENOMIC DNA]</scope>
    <source>
        <strain evidence="4 31">2014C-3796</strain>
    </source>
</reference>
<organism evidence="5 34">
    <name type="scientific">Escherichia coli</name>
    <dbReference type="NCBI Taxonomy" id="562"/>
    <lineage>
        <taxon>Bacteria</taxon>
        <taxon>Pseudomonadati</taxon>
        <taxon>Pseudomonadota</taxon>
        <taxon>Gammaproteobacteria</taxon>
        <taxon>Enterobacterales</taxon>
        <taxon>Enterobacteriaceae</taxon>
        <taxon>Escherichia</taxon>
    </lineage>
</organism>
<reference evidence="22 23" key="5">
    <citation type="submission" date="2018-06" db="EMBL/GenBank/DDBJ databases">
        <authorList>
            <consortium name="Pathogen Informatics"/>
            <person name="Doyle S."/>
        </authorList>
    </citation>
    <scope>NUCLEOTIDE SEQUENCE [LARGE SCALE GENOMIC DNA]</scope>
    <source>
        <strain evidence="12 22">NCTC8009</strain>
        <strain evidence="14 27">NCTC8179</strain>
        <strain evidence="16 24">NCTC8333</strain>
        <strain evidence="15 26">NCTC8603</strain>
        <strain evidence="13 23">NCTC8622</strain>
        <strain evidence="17 25">NCTC8960</strain>
    </source>
</reference>
<reference evidence="19 28" key="8">
    <citation type="submission" date="2018-09" db="EMBL/GenBank/DDBJ databases">
        <title>Persistent metagenomic signatures of early life antibiotic treatment in the infant gut microbiota and resistome.</title>
        <authorList>
            <person name="Gasparrini A.J."/>
        </authorList>
    </citation>
    <scope>NUCLEOTIDE SEQUENCE [LARGE SCALE GENOMIC DNA]</scope>
    <source>
        <strain evidence="19 28">T0181B.E-10</strain>
    </source>
</reference>
<dbReference type="Proteomes" id="UP000521994">
    <property type="component" value="Unassembled WGS sequence"/>
</dbReference>
<dbReference type="Proteomes" id="UP000254079">
    <property type="component" value="Unassembled WGS sequence"/>
</dbReference>
<reference evidence="5 34" key="7">
    <citation type="submission" date="2018-08" db="EMBL/GenBank/DDBJ databases">
        <authorList>
            <consortium name="GenomeTrakr network: Whole genome sequencing for foodborne pathogen traceback"/>
        </authorList>
    </citation>
    <scope>NUCLEOTIDE SEQUENCE [LARGE SCALE GENOMIC DNA]</scope>
    <source>
        <strain evidence="5 34">NC_STEC194</strain>
    </source>
</reference>
<evidence type="ECO:0000313" key="21">
    <source>
        <dbReference type="Proteomes" id="UP000248865"/>
    </source>
</evidence>
<evidence type="ECO:0000313" key="18">
    <source>
        <dbReference type="EMBL" id="STN15358.1"/>
    </source>
</evidence>
<proteinExistence type="predicted"/>
<dbReference type="RefSeq" id="WP_000847304.1">
    <property type="nucleotide sequence ID" value="NZ_AP018808.1"/>
</dbReference>
<dbReference type="Pfam" id="PF05939">
    <property type="entry name" value="Phage_min_tail"/>
    <property type="match status" value="1"/>
</dbReference>
<reference evidence="7" key="12">
    <citation type="submission" date="2021-03" db="EMBL/GenBank/DDBJ databases">
        <authorList>
            <consortium name="NCBI Pathogen Detection Project"/>
        </authorList>
    </citation>
    <scope>NUCLEOTIDE SEQUENCE</scope>
    <source>
        <strain evidence="6">1839</strain>
        <strain evidence="7">Escherichia coli</strain>
    </source>
</reference>
<name>A0A0F4HJQ2_ECOLX</name>
<evidence type="ECO:0000313" key="20">
    <source>
        <dbReference type="Proteomes" id="UP000036331"/>
    </source>
</evidence>
<dbReference type="EMBL" id="UGEE01000003">
    <property type="protein sequence ID" value="STK65387.1"/>
    <property type="molecule type" value="Genomic_DNA"/>
</dbReference>
<dbReference type="EMBL" id="AATLXB010000168">
    <property type="protein sequence ID" value="EFM7863981.1"/>
    <property type="molecule type" value="Genomic_DNA"/>
</dbReference>
<evidence type="ECO:0000313" key="32">
    <source>
        <dbReference type="Proteomes" id="UP000538406"/>
    </source>
</evidence>
<dbReference type="Proteomes" id="UP000254718">
    <property type="component" value="Unassembled WGS sequence"/>
</dbReference>
<evidence type="ECO:0000313" key="4">
    <source>
        <dbReference type="EMBL" id="EFI0216067.1"/>
    </source>
</evidence>
<dbReference type="EMBL" id="UGCP01000002">
    <property type="protein sequence ID" value="STI85463.1"/>
    <property type="molecule type" value="Genomic_DNA"/>
</dbReference>
<dbReference type="InterPro" id="IPR010265">
    <property type="entry name" value="Phage_lambda_TipM"/>
</dbReference>
<dbReference type="Proteomes" id="UP000519859">
    <property type="component" value="Unassembled WGS sequence"/>
</dbReference>
<dbReference type="Proteomes" id="UP000540485">
    <property type="component" value="Unassembled WGS sequence"/>
</dbReference>
<evidence type="ECO:0000313" key="23">
    <source>
        <dbReference type="Proteomes" id="UP000254079"/>
    </source>
</evidence>
<dbReference type="Proteomes" id="UP000036331">
    <property type="component" value="Unassembled WGS sequence"/>
</dbReference>
<sequence length="109" mass="12740">MKTFRWKVKPDMEVNSQPSVREVRFGDGYSQRMAAGLNADLKTYRVTLSVTREEARHLEAFLAEHGGWKAFLWTPPYAWRQIKVTCAAWSSRVRMLRVEFSAEFKQVVN</sequence>
<reference evidence="10 21" key="4">
    <citation type="submission" date="2018-05" db="EMBL/GenBank/DDBJ databases">
        <title>Genomic sequencing of EHEC O26 New European Clone.</title>
        <authorList>
            <person name="Karnisova L."/>
            <person name="Nunvar J."/>
            <person name="Marejkova M."/>
            <person name="Mellmann A."/>
            <person name="Drevinek P."/>
            <person name="Blahova K."/>
            <person name="Bielaszewska M."/>
        </authorList>
    </citation>
    <scope>NUCLEOTIDE SEQUENCE [LARGE SCALE GENOMIC DNA]</scope>
    <source>
        <strain evidence="10 21">14-391</strain>
    </source>
</reference>
<dbReference type="EMBL" id="UGFE01000002">
    <property type="protein sequence ID" value="STM23420.1"/>
    <property type="molecule type" value="Genomic_DNA"/>
</dbReference>
<evidence type="ECO:0000313" key="29">
    <source>
        <dbReference type="Proteomes" id="UP000514533"/>
    </source>
</evidence>
<reference evidence="9" key="2">
    <citation type="submission" date="2017-03" db="EMBL/GenBank/DDBJ databases">
        <title>The mobilome is the main driver of stx2-positive O26:H11 Escherichia coli strains evolution.</title>
        <authorList>
            <person name="Delannoy S."/>
            <person name="Mariani-Kurkdjian P."/>
            <person name="Webb H.E."/>
            <person name="Bonacorsi S."/>
            <person name="Fach P."/>
        </authorList>
    </citation>
    <scope>NUCLEOTIDE SEQUENCE</scope>
    <source>
        <strain evidence="9">34870</strain>
    </source>
</reference>
<reference evidence="8" key="9">
    <citation type="journal article" date="2020" name="J. Appl. Microbiol.">
        <title>Genetic characterization of Shigatoxigenic and enteropathogenic Escherichia coli O80:H2 from diarrheic and septicemic calves and relatedness to human Shigatoxigenic E. coli O80:H2.</title>
        <authorList>
            <person name="Habets A."/>
            <person name="Crombe F."/>
            <person name="Nakamura K."/>
            <person name="Guerin V."/>
            <person name="De Rauw K."/>
            <person name="Pierard D."/>
            <person name="Saulmont M."/>
            <person name="Hayashi T."/>
            <person name="Mainil J.G."/>
            <person name="Thiry D."/>
        </authorList>
    </citation>
    <scope>NUCLEOTIDE SEQUENCE [LARGE SCALE GENOMIC DNA]</scope>
    <source>
        <strain evidence="8">EH3306</strain>
    </source>
</reference>
<evidence type="ECO:0000313" key="17">
    <source>
        <dbReference type="EMBL" id="STN05834.1"/>
    </source>
</evidence>
<protein>
    <submittedName>
        <fullName evidence="12">Minor tail protein M</fullName>
    </submittedName>
    <submittedName>
        <fullName evidence="5">Phage tail protein</fullName>
    </submittedName>
</protein>
<evidence type="ECO:0000313" key="16">
    <source>
        <dbReference type="EMBL" id="STM23420.1"/>
    </source>
</evidence>
<dbReference type="EMBL" id="QYOH01000034">
    <property type="protein sequence ID" value="TXU31696.1"/>
    <property type="molecule type" value="Genomic_DNA"/>
</dbReference>
<evidence type="ECO:0000313" key="25">
    <source>
        <dbReference type="Proteomes" id="UP000255057"/>
    </source>
</evidence>
<dbReference type="EMBL" id="JABUPJ010000162">
    <property type="protein sequence ID" value="NYQ42292.1"/>
    <property type="molecule type" value="Genomic_DNA"/>
</dbReference>
<evidence type="ECO:0000313" key="27">
    <source>
        <dbReference type="Proteomes" id="UP000255543"/>
    </source>
</evidence>
<evidence type="ECO:0000313" key="28">
    <source>
        <dbReference type="Proteomes" id="UP000460654"/>
    </source>
</evidence>
<evidence type="ECO:0000313" key="13">
    <source>
        <dbReference type="EMBL" id="STI85463.1"/>
    </source>
</evidence>
<dbReference type="Proteomes" id="UP000255543">
    <property type="component" value="Unassembled WGS sequence"/>
</dbReference>
<dbReference type="EMBL" id="UGFO01000005">
    <property type="protein sequence ID" value="STN05834.1"/>
    <property type="molecule type" value="Genomic_DNA"/>
</dbReference>
<dbReference type="Proteomes" id="UP000514533">
    <property type="component" value="Chromosome"/>
</dbReference>
<evidence type="ECO:0000313" key="31">
    <source>
        <dbReference type="Proteomes" id="UP000521994"/>
    </source>
</evidence>
<dbReference type="EMBL" id="AASFZR010000158">
    <property type="protein sequence ID" value="EFB4535614.1"/>
    <property type="molecule type" value="Genomic_DNA"/>
</dbReference>
<evidence type="ECO:0000313" key="11">
    <source>
        <dbReference type="EMBL" id="QMS40260.1"/>
    </source>
</evidence>
<dbReference type="Proteomes" id="UP000255153">
    <property type="component" value="Unassembled WGS sequence"/>
</dbReference>
<evidence type="ECO:0000313" key="14">
    <source>
        <dbReference type="EMBL" id="STK42861.1"/>
    </source>
</evidence>
<dbReference type="EMBL" id="UGFO01000006">
    <property type="protein sequence ID" value="STN15358.1"/>
    <property type="molecule type" value="Genomic_DNA"/>
</dbReference>
<evidence type="ECO:0000313" key="7">
    <source>
        <dbReference type="EMBL" id="HBB1572974.1"/>
    </source>
</evidence>
<dbReference type="Proteomes" id="UP000250991">
    <property type="component" value="Unassembled WGS sequence"/>
</dbReference>
<evidence type="ECO:0000313" key="3">
    <source>
        <dbReference type="EMBL" id="EFC3527213.1"/>
    </source>
</evidence>
<evidence type="ECO:0000313" key="22">
    <source>
        <dbReference type="Proteomes" id="UP000250991"/>
    </source>
</evidence>
<dbReference type="EMBL" id="CP055981">
    <property type="protein sequence ID" value="QMS40260.1"/>
    <property type="molecule type" value="Genomic_DNA"/>
</dbReference>
<accession>A0A0F4HJQ2</accession>
<gene>
    <name evidence="9" type="ORF">ABE91_007585</name>
    <name evidence="5" type="ORF">B6R15_005392</name>
    <name evidence="4" type="ORF">BG944_005400</name>
    <name evidence="2" type="ORF">C0P57_005010</name>
    <name evidence="3" type="ORF">CTR35_004461</name>
    <name evidence="19" type="ORF">D4N09_21430</name>
    <name evidence="10" type="ORF">DIV22_13540</name>
    <name evidence="1" type="ORF">FIJ20_26305</name>
    <name evidence="8" type="ORF">G4A38_28205</name>
    <name evidence="6" type="ORF">GGB84_004746</name>
    <name evidence="11" type="ORF">HVV39_20750</name>
    <name evidence="7" type="ORF">J0541_001869</name>
    <name evidence="12" type="ORF">NCTC8009_05144</name>
    <name evidence="14" type="ORF">NCTC8179_00150</name>
    <name evidence="16" type="ORF">NCTC8333_02357</name>
    <name evidence="15" type="ORF">NCTC8603_00910</name>
    <name evidence="13" type="ORF">NCTC8622_04559</name>
    <name evidence="17" type="ORF">NCTC8960_00433</name>
    <name evidence="18" type="ORF">NCTC8960_05789</name>
</gene>
<dbReference type="Proteomes" id="UP000542214">
    <property type="component" value="Unassembled WGS sequence"/>
</dbReference>
<dbReference type="Proteomes" id="UP000587626">
    <property type="component" value="Unassembled WGS sequence"/>
</dbReference>
<dbReference type="AlphaFoldDB" id="A0A0F4HJQ2"/>
<dbReference type="EMBL" id="AASHPR010000064">
    <property type="protein sequence ID" value="EFC3527213.1"/>
    <property type="molecule type" value="Genomic_DNA"/>
</dbReference>
<evidence type="ECO:0000313" key="15">
    <source>
        <dbReference type="EMBL" id="STK65387.1"/>
    </source>
</evidence>
<evidence type="ECO:0000313" key="8">
    <source>
        <dbReference type="EMBL" id="NYQ42292.1"/>
    </source>
</evidence>
<reference evidence="32 33" key="6">
    <citation type="submission" date="2018-08" db="EMBL/GenBank/DDBJ databases">
        <authorList>
            <consortium name="NARMS: The National Antimicrobial Resistance Monitoring System"/>
        </authorList>
    </citation>
    <scope>NUCLEOTIDE SEQUENCE [LARGE SCALE GENOMIC DNA]</scope>
    <source>
        <strain evidence="3 32">FSIS11705178</strain>
        <strain evidence="2 33">FSIS11706358</strain>
        <strain evidence="1 30">FSIS11921886</strain>
    </source>
</reference>
<evidence type="ECO:0000313" key="26">
    <source>
        <dbReference type="Proteomes" id="UP000255153"/>
    </source>
</evidence>
<evidence type="ECO:0000313" key="33">
    <source>
        <dbReference type="Proteomes" id="UP000542214"/>
    </source>
</evidence>
<reference evidence="9 20" key="1">
    <citation type="journal article" date="2015" name="Genome Announc.">
        <title>Draft Genome Sequences of Human-Pathogenic Escherichia coli O26:H11 Strains Carrying the stx2 Gene Only and Circulating in France.</title>
        <authorList>
            <person name="Delannoy S."/>
            <person name="Mariani-Kurkdjian P."/>
            <person name="Bonacorsi S."/>
            <person name="Liguori S."/>
            <person name="Ison S.A."/>
            <person name="Fach P."/>
        </authorList>
    </citation>
    <scope>NUCLEOTIDE SEQUENCE [LARGE SCALE GENOMIC DNA]</scope>
    <source>
        <strain evidence="9 20">34870</strain>
    </source>
</reference>
<dbReference type="EMBL" id="UARW01000010">
    <property type="protein sequence ID" value="SQD04620.1"/>
    <property type="molecule type" value="Genomic_DNA"/>
</dbReference>
<dbReference type="Proteomes" id="UP000248865">
    <property type="component" value="Unassembled WGS sequence"/>
</dbReference>
<dbReference type="EMBL" id="DAAYTU010000054">
    <property type="protein sequence ID" value="HAG5772961.1"/>
    <property type="molecule type" value="Genomic_DNA"/>
</dbReference>
<evidence type="ECO:0000313" key="6">
    <source>
        <dbReference type="EMBL" id="HAG5772961.1"/>
    </source>
</evidence>
<evidence type="ECO:0000313" key="5">
    <source>
        <dbReference type="EMBL" id="EFM7863981.1"/>
    </source>
</evidence>
<evidence type="ECO:0000313" key="12">
    <source>
        <dbReference type="EMBL" id="SQD04620.1"/>
    </source>
</evidence>
<dbReference type="Proteomes" id="UP000870292">
    <property type="component" value="Unassembled WGS sequence"/>
</dbReference>
<dbReference type="Proteomes" id="UP000538406">
    <property type="component" value="Unassembled WGS sequence"/>
</dbReference>
<dbReference type="OMA" id="WTPPYAY"/>
<dbReference type="Proteomes" id="UP000460654">
    <property type="component" value="Unassembled WGS sequence"/>
</dbReference>
<dbReference type="EMBL" id="UGEB01000001">
    <property type="protein sequence ID" value="STK42861.1"/>
    <property type="molecule type" value="Genomic_DNA"/>
</dbReference>
<dbReference type="Proteomes" id="UP000255057">
    <property type="component" value="Unassembled WGS sequence"/>
</dbReference>